<dbReference type="CDD" id="cd00093">
    <property type="entry name" value="HTH_XRE"/>
    <property type="match status" value="1"/>
</dbReference>
<dbReference type="KEGG" id="cyj:Cyan7822_4114"/>
<feature type="region of interest" description="Disordered" evidence="1">
    <location>
        <begin position="64"/>
        <end position="94"/>
    </location>
</feature>
<gene>
    <name evidence="2" type="ordered locus">Cyan7822_4114</name>
</gene>
<feature type="compositionally biased region" description="Polar residues" evidence="1">
    <location>
        <begin position="79"/>
        <end position="94"/>
    </location>
</feature>
<evidence type="ECO:0000256" key="1">
    <source>
        <dbReference type="SAM" id="MobiDB-lite"/>
    </source>
</evidence>
<dbReference type="RefSeq" id="WP_013324100.1">
    <property type="nucleotide sequence ID" value="NC_014501.1"/>
</dbReference>
<dbReference type="SUPFAM" id="SSF47413">
    <property type="entry name" value="lambda repressor-like DNA-binding domains"/>
    <property type="match status" value="1"/>
</dbReference>
<dbReference type="eggNOG" id="ENOG5031WN7">
    <property type="taxonomic scope" value="Bacteria"/>
</dbReference>
<dbReference type="HOGENOM" id="CLU_184320_0_0_3"/>
<protein>
    <recommendedName>
        <fullName evidence="4">HTH cro/C1-type domain-containing protein</fullName>
    </recommendedName>
</protein>
<accession>E0U7U7</accession>
<dbReference type="InterPro" id="IPR010982">
    <property type="entry name" value="Lambda_DNA-bd_dom_sf"/>
</dbReference>
<sequence length="94" mass="11402">MLDQLLQKLELSYNDFAAYLGIHRTHLWQYRKGKREFRLNWEQVLKLDKLLEKVEMKISDLPPDWYLDPNQREHDENTTDYTNASYSGQARSKR</sequence>
<keyword evidence="3" id="KW-1185">Reference proteome</keyword>
<organism evidence="2 3">
    <name type="scientific">Gloeothece verrucosa (strain PCC 7822)</name>
    <name type="common">Cyanothece sp. (strain PCC 7822)</name>
    <dbReference type="NCBI Taxonomy" id="497965"/>
    <lineage>
        <taxon>Bacteria</taxon>
        <taxon>Bacillati</taxon>
        <taxon>Cyanobacteriota</taxon>
        <taxon>Cyanophyceae</taxon>
        <taxon>Oscillatoriophycideae</taxon>
        <taxon>Chroococcales</taxon>
        <taxon>Aphanothecaceae</taxon>
        <taxon>Gloeothece</taxon>
        <taxon>Gloeothece verrucosa</taxon>
    </lineage>
</organism>
<dbReference type="EMBL" id="CP002198">
    <property type="protein sequence ID" value="ADN16034.1"/>
    <property type="molecule type" value="Genomic_DNA"/>
</dbReference>
<proteinExistence type="predicted"/>
<dbReference type="AlphaFoldDB" id="E0U7U7"/>
<name>E0U7U7_GLOV7</name>
<reference evidence="3" key="1">
    <citation type="journal article" date="2011" name="MBio">
        <title>Novel metabolic attributes of the genus Cyanothece, comprising a group of unicellular nitrogen-fixing Cyanobacteria.</title>
        <authorList>
            <person name="Bandyopadhyay A."/>
            <person name="Elvitigala T."/>
            <person name="Welsh E."/>
            <person name="Stockel J."/>
            <person name="Liberton M."/>
            <person name="Min H."/>
            <person name="Sherman L.A."/>
            <person name="Pakrasi H.B."/>
        </authorList>
    </citation>
    <scope>NUCLEOTIDE SEQUENCE [LARGE SCALE GENOMIC DNA]</scope>
    <source>
        <strain evidence="3">PCC 7822</strain>
    </source>
</reference>
<evidence type="ECO:0000313" key="2">
    <source>
        <dbReference type="EMBL" id="ADN16034.1"/>
    </source>
</evidence>
<dbReference type="STRING" id="497965.Cyan7822_4114"/>
<evidence type="ECO:0000313" key="3">
    <source>
        <dbReference type="Proteomes" id="UP000008206"/>
    </source>
</evidence>
<dbReference type="InterPro" id="IPR001387">
    <property type="entry name" value="Cro/C1-type_HTH"/>
</dbReference>
<dbReference type="Proteomes" id="UP000008206">
    <property type="component" value="Chromosome"/>
</dbReference>
<evidence type="ECO:0008006" key="4">
    <source>
        <dbReference type="Google" id="ProtNLM"/>
    </source>
</evidence>
<dbReference type="GO" id="GO:0003677">
    <property type="term" value="F:DNA binding"/>
    <property type="evidence" value="ECO:0007669"/>
    <property type="project" value="InterPro"/>
</dbReference>